<reference evidence="3" key="1">
    <citation type="submission" date="2022-11" db="EMBL/GenBank/DDBJ databases">
        <title>Parathalassolutuus dongxingensis gen. nov., sp. nov., a novel member of family Oceanospirillaceae isolated from a coastal shrimp pond in Guangxi, China.</title>
        <authorList>
            <person name="Chen H."/>
        </authorList>
    </citation>
    <scope>NUCLEOTIDE SEQUENCE</scope>
    <source>
        <strain evidence="3">G-43</strain>
    </source>
</reference>
<dbReference type="InterPro" id="IPR006076">
    <property type="entry name" value="FAD-dep_OxRdtase"/>
</dbReference>
<dbReference type="PANTHER" id="PTHR13847:SF281">
    <property type="entry name" value="FAD DEPENDENT OXIDOREDUCTASE DOMAIN-CONTAINING PROTEIN"/>
    <property type="match status" value="1"/>
</dbReference>
<keyword evidence="1" id="KW-0560">Oxidoreductase</keyword>
<proteinExistence type="predicted"/>
<evidence type="ECO:0000259" key="2">
    <source>
        <dbReference type="Pfam" id="PF01266"/>
    </source>
</evidence>
<gene>
    <name evidence="3" type="ORF">OUO13_19135</name>
</gene>
<evidence type="ECO:0000313" key="3">
    <source>
        <dbReference type="EMBL" id="MCY0967299.1"/>
    </source>
</evidence>
<dbReference type="RefSeq" id="WP_283175501.1">
    <property type="nucleotide sequence ID" value="NZ_JAPNOA010000059.1"/>
</dbReference>
<dbReference type="GO" id="GO:0005737">
    <property type="term" value="C:cytoplasm"/>
    <property type="evidence" value="ECO:0007669"/>
    <property type="project" value="TreeGrafter"/>
</dbReference>
<evidence type="ECO:0000313" key="4">
    <source>
        <dbReference type="Proteomes" id="UP001150830"/>
    </source>
</evidence>
<comment type="caution">
    <text evidence="3">The sequence shown here is derived from an EMBL/GenBank/DDBJ whole genome shotgun (WGS) entry which is preliminary data.</text>
</comment>
<dbReference type="Pfam" id="PF01266">
    <property type="entry name" value="DAO"/>
    <property type="match status" value="1"/>
</dbReference>
<feature type="domain" description="FAD dependent oxidoreductase" evidence="2">
    <location>
        <begin position="40"/>
        <end position="403"/>
    </location>
</feature>
<dbReference type="EMBL" id="JAPNOA010000059">
    <property type="protein sequence ID" value="MCY0967299.1"/>
    <property type="molecule type" value="Genomic_DNA"/>
</dbReference>
<dbReference type="GO" id="GO:0016491">
    <property type="term" value="F:oxidoreductase activity"/>
    <property type="evidence" value="ECO:0007669"/>
    <property type="project" value="UniProtKB-KW"/>
</dbReference>
<dbReference type="InterPro" id="IPR036188">
    <property type="entry name" value="FAD/NAD-bd_sf"/>
</dbReference>
<keyword evidence="4" id="KW-1185">Reference proteome</keyword>
<dbReference type="Gene3D" id="3.30.9.10">
    <property type="entry name" value="D-Amino Acid Oxidase, subunit A, domain 2"/>
    <property type="match status" value="1"/>
</dbReference>
<organism evidence="3 4">
    <name type="scientific">Parathalassolituus penaei</name>
    <dbReference type="NCBI Taxonomy" id="2997323"/>
    <lineage>
        <taxon>Bacteria</taxon>
        <taxon>Pseudomonadati</taxon>
        <taxon>Pseudomonadota</taxon>
        <taxon>Gammaproteobacteria</taxon>
        <taxon>Oceanospirillales</taxon>
        <taxon>Oceanospirillaceae</taxon>
        <taxon>Parathalassolituus</taxon>
    </lineage>
</organism>
<protein>
    <submittedName>
        <fullName evidence="3">FAD-binding oxidoreductase</fullName>
    </submittedName>
</protein>
<name>A0A9X3IUU2_9GAMM</name>
<dbReference type="Proteomes" id="UP001150830">
    <property type="component" value="Unassembled WGS sequence"/>
</dbReference>
<accession>A0A9X3IUU2</accession>
<sequence>MNNKTIQARRLPRDPGPAAWNSILPSRPSYAQQEGDIDLDWAIIGGGFAGMAAARELHKLVNGESIGIIEACGLADGPSGRNSGFMIDLPHELNAKSYTGSGDQNADQIHLNRLAIEYACSMADEFGFAKGTVARTGRVTAAATEHGRKHVMDYLKHLQRIGEPGTLMSADDMRDYTGSAFYHTGLFMPGTVMIQPAAFIRQAADGLASLGVKIFENSPVVAITPGNPHVLQTRKGKVRARNLILAVNGHIQSFGYFPSRLLHVFTYASMTRKLTNDEIRRLGGTDDWGVLPADPLGTTVRKVSDFMGCGHRIVIRNHASLNQSLEAGPANMARARKLQQISFDNRFPMLKGVEMEHLWGGRLCLSMNSVHAFGELEQRVWSACCQNGLGTVKGTLAGIMAARLATGSRSVDLEKFQQQAAPTRLMPEPFLSIGANAVMRFKEWQAGIEL</sequence>
<dbReference type="Gene3D" id="3.50.50.60">
    <property type="entry name" value="FAD/NAD(P)-binding domain"/>
    <property type="match status" value="1"/>
</dbReference>
<dbReference type="AlphaFoldDB" id="A0A9X3IUU2"/>
<evidence type="ECO:0000256" key="1">
    <source>
        <dbReference type="ARBA" id="ARBA00023002"/>
    </source>
</evidence>
<dbReference type="SUPFAM" id="SSF51905">
    <property type="entry name" value="FAD/NAD(P)-binding domain"/>
    <property type="match status" value="1"/>
</dbReference>
<dbReference type="PANTHER" id="PTHR13847">
    <property type="entry name" value="SARCOSINE DEHYDROGENASE-RELATED"/>
    <property type="match status" value="1"/>
</dbReference>